<evidence type="ECO:0000256" key="2">
    <source>
        <dbReference type="SAM" id="SignalP"/>
    </source>
</evidence>
<feature type="compositionally biased region" description="Low complexity" evidence="1">
    <location>
        <begin position="40"/>
        <end position="54"/>
    </location>
</feature>
<keyword evidence="2" id="KW-0732">Signal</keyword>
<proteinExistence type="predicted"/>
<feature type="region of interest" description="Disordered" evidence="1">
    <location>
        <begin position="40"/>
        <end position="61"/>
    </location>
</feature>
<feature type="signal peptide" evidence="2">
    <location>
        <begin position="1"/>
        <end position="24"/>
    </location>
</feature>
<organism evidence="3 4">
    <name type="scientific">Undibacterium terreum</name>
    <dbReference type="NCBI Taxonomy" id="1224302"/>
    <lineage>
        <taxon>Bacteria</taxon>
        <taxon>Pseudomonadati</taxon>
        <taxon>Pseudomonadota</taxon>
        <taxon>Betaproteobacteria</taxon>
        <taxon>Burkholderiales</taxon>
        <taxon>Oxalobacteraceae</taxon>
        <taxon>Undibacterium</taxon>
    </lineage>
</organism>
<dbReference type="RefSeq" id="WP_188564543.1">
    <property type="nucleotide sequence ID" value="NZ_BMED01000001.1"/>
</dbReference>
<feature type="chain" id="PRO_5037656382" evidence="2">
    <location>
        <begin position="25"/>
        <end position="151"/>
    </location>
</feature>
<dbReference type="EMBL" id="BMED01000001">
    <property type="protein sequence ID" value="GGC62427.1"/>
    <property type="molecule type" value="Genomic_DNA"/>
</dbReference>
<protein>
    <submittedName>
        <fullName evidence="3">Uncharacterized protein</fullName>
    </submittedName>
</protein>
<dbReference type="AlphaFoldDB" id="A0A916XC04"/>
<dbReference type="Proteomes" id="UP000637423">
    <property type="component" value="Unassembled WGS sequence"/>
</dbReference>
<gene>
    <name evidence="3" type="ORF">GCM10011396_06660</name>
</gene>
<accession>A0A916XC04</accession>
<keyword evidence="4" id="KW-1185">Reference proteome</keyword>
<evidence type="ECO:0000313" key="3">
    <source>
        <dbReference type="EMBL" id="GGC62427.1"/>
    </source>
</evidence>
<evidence type="ECO:0000313" key="4">
    <source>
        <dbReference type="Proteomes" id="UP000637423"/>
    </source>
</evidence>
<sequence length="151" mass="16288">MGLPLIFRATFLAAAVGMALHAHAESFASSASSAGSASSGSISDSFRGSSNSSTGHDKTADGDYRIIEMAKAPDRAGITRLTMQADESRQQIVLDLPQAVFDKQGLGRGDLVHARNRVYGFEFARSDTREAFYLVLKDEWYNDLAARPVSL</sequence>
<comment type="caution">
    <text evidence="3">The sequence shown here is derived from an EMBL/GenBank/DDBJ whole genome shotgun (WGS) entry which is preliminary data.</text>
</comment>
<name>A0A916XC04_9BURK</name>
<reference evidence="3" key="2">
    <citation type="submission" date="2020-09" db="EMBL/GenBank/DDBJ databases">
        <authorList>
            <person name="Sun Q."/>
            <person name="Zhou Y."/>
        </authorList>
    </citation>
    <scope>NUCLEOTIDE SEQUENCE</scope>
    <source>
        <strain evidence="3">CGMCC 1.10998</strain>
    </source>
</reference>
<reference evidence="3" key="1">
    <citation type="journal article" date="2014" name="Int. J. Syst. Evol. Microbiol.">
        <title>Complete genome sequence of Corynebacterium casei LMG S-19264T (=DSM 44701T), isolated from a smear-ripened cheese.</title>
        <authorList>
            <consortium name="US DOE Joint Genome Institute (JGI-PGF)"/>
            <person name="Walter F."/>
            <person name="Albersmeier A."/>
            <person name="Kalinowski J."/>
            <person name="Ruckert C."/>
        </authorList>
    </citation>
    <scope>NUCLEOTIDE SEQUENCE</scope>
    <source>
        <strain evidence="3">CGMCC 1.10998</strain>
    </source>
</reference>
<evidence type="ECO:0000256" key="1">
    <source>
        <dbReference type="SAM" id="MobiDB-lite"/>
    </source>
</evidence>